<gene>
    <name evidence="3" type="ORF">CUNI_LOCUS6960</name>
</gene>
<dbReference type="EMBL" id="CAJHNH020001079">
    <property type="protein sequence ID" value="CAG5121402.1"/>
    <property type="molecule type" value="Genomic_DNA"/>
</dbReference>
<comment type="caution">
    <text evidence="3">The sequence shown here is derived from an EMBL/GenBank/DDBJ whole genome shotgun (WGS) entry which is preliminary data.</text>
</comment>
<evidence type="ECO:0000313" key="4">
    <source>
        <dbReference type="Proteomes" id="UP000678393"/>
    </source>
</evidence>
<organism evidence="3 4">
    <name type="scientific">Candidula unifasciata</name>
    <dbReference type="NCBI Taxonomy" id="100452"/>
    <lineage>
        <taxon>Eukaryota</taxon>
        <taxon>Metazoa</taxon>
        <taxon>Spiralia</taxon>
        <taxon>Lophotrochozoa</taxon>
        <taxon>Mollusca</taxon>
        <taxon>Gastropoda</taxon>
        <taxon>Heterobranchia</taxon>
        <taxon>Euthyneura</taxon>
        <taxon>Panpulmonata</taxon>
        <taxon>Eupulmonata</taxon>
        <taxon>Stylommatophora</taxon>
        <taxon>Helicina</taxon>
        <taxon>Helicoidea</taxon>
        <taxon>Geomitridae</taxon>
        <taxon>Candidula</taxon>
    </lineage>
</organism>
<evidence type="ECO:0000313" key="3">
    <source>
        <dbReference type="EMBL" id="CAG5121402.1"/>
    </source>
</evidence>
<sequence>MLEELDDWEGGERLQDNNDSVNTGVGKTDPDTQPCHVEECVQDLTQTDNSVKPTPGKALYTWKTKPETSADAAASGSTPATTRAASATASVCDTCHLPKFWSYPLLKFVSLQVVRVENPSDFVAIPMEQRGALEKLELAIAQYFSMNKEAAATISDNLLYAVRFKGVYRRALYVSLVENVVKVFFPDHHCYDMVPPSQLLQLPQQFYSLPFLARRMRLGGIQPQGQDWPADVVHWFKTTVGNKTFGRCIPATLVVRLIDTSGSEDLVVDEYMESHGMAVSEPSSDLK</sequence>
<name>A0A8S3Z1P4_9EUPU</name>
<feature type="domain" description="Tudor" evidence="2">
    <location>
        <begin position="110"/>
        <end position="219"/>
    </location>
</feature>
<proteinExistence type="predicted"/>
<protein>
    <recommendedName>
        <fullName evidence="2">Tudor domain-containing protein</fullName>
    </recommendedName>
</protein>
<dbReference type="Proteomes" id="UP000678393">
    <property type="component" value="Unassembled WGS sequence"/>
</dbReference>
<dbReference type="InterPro" id="IPR035437">
    <property type="entry name" value="SNase_OB-fold_sf"/>
</dbReference>
<dbReference type="PANTHER" id="PTHR22948">
    <property type="entry name" value="TUDOR DOMAIN CONTAINING PROTEIN"/>
    <property type="match status" value="1"/>
</dbReference>
<dbReference type="OrthoDB" id="6084753at2759"/>
<reference evidence="3" key="1">
    <citation type="submission" date="2021-04" db="EMBL/GenBank/DDBJ databases">
        <authorList>
            <consortium name="Molecular Ecology Group"/>
        </authorList>
    </citation>
    <scope>NUCLEOTIDE SEQUENCE</scope>
</reference>
<keyword evidence="4" id="KW-1185">Reference proteome</keyword>
<dbReference type="InterPro" id="IPR002999">
    <property type="entry name" value="Tudor"/>
</dbReference>
<accession>A0A8S3Z1P4</accession>
<dbReference type="Gene3D" id="2.30.30.140">
    <property type="match status" value="1"/>
</dbReference>
<dbReference type="PANTHER" id="PTHR22948:SF29">
    <property type="entry name" value="FI02030P-RELATED"/>
    <property type="match status" value="1"/>
</dbReference>
<dbReference type="SUPFAM" id="SSF63748">
    <property type="entry name" value="Tudor/PWWP/MBT"/>
    <property type="match status" value="1"/>
</dbReference>
<dbReference type="InterPro" id="IPR050621">
    <property type="entry name" value="Tudor_domain_containing"/>
</dbReference>
<dbReference type="Pfam" id="PF00567">
    <property type="entry name" value="TUDOR"/>
    <property type="match status" value="1"/>
</dbReference>
<evidence type="ECO:0000256" key="1">
    <source>
        <dbReference type="SAM" id="MobiDB-lite"/>
    </source>
</evidence>
<dbReference type="AlphaFoldDB" id="A0A8S3Z1P4"/>
<feature type="region of interest" description="Disordered" evidence="1">
    <location>
        <begin position="1"/>
        <end position="34"/>
    </location>
</feature>
<evidence type="ECO:0000259" key="2">
    <source>
        <dbReference type="Pfam" id="PF00567"/>
    </source>
</evidence>
<dbReference type="Gene3D" id="2.40.50.90">
    <property type="match status" value="1"/>
</dbReference>